<sequence>MELREHRVAQGGIFHSHKVQYSKETQNLLNRLIEESKLSMLQRQALKDSVKKGESLPGPERVSSACRRQGQERIRAGEVLVPPALPRRRSYQAIVRSGAYQRDTFQPPYNVNMKNREEEKQKLQSLMSYGKNLPPDQGSLKTTTRLKQRSEEKELDPDVLFDHLVEEIKERLEFLQEMEGLGQAKTYQEVIEQEIAAKMRQMASINRDKFTELSSELGKKTEKTAAKNKPLKTSFSLENNIFPRY</sequence>
<accession>A0A1B6KM39</accession>
<gene>
    <name evidence="2" type="ORF">g.3616</name>
</gene>
<dbReference type="Pfam" id="PF05250">
    <property type="entry name" value="UPF0193"/>
    <property type="match status" value="1"/>
</dbReference>
<reference evidence="2" key="1">
    <citation type="submission" date="2015-11" db="EMBL/GenBank/DDBJ databases">
        <title>De novo transcriptome assembly of four potential Pierce s Disease insect vectors from Arizona vineyards.</title>
        <authorList>
            <person name="Tassone E.E."/>
        </authorList>
    </citation>
    <scope>NUCLEOTIDE SEQUENCE</scope>
</reference>
<protein>
    <submittedName>
        <fullName evidence="2">Uncharacterized protein</fullName>
    </submittedName>
</protein>
<feature type="region of interest" description="Disordered" evidence="1">
    <location>
        <begin position="129"/>
        <end position="153"/>
    </location>
</feature>
<dbReference type="EMBL" id="GEBQ01027496">
    <property type="protein sequence ID" value="JAT12481.1"/>
    <property type="molecule type" value="Transcribed_RNA"/>
</dbReference>
<evidence type="ECO:0000313" key="2">
    <source>
        <dbReference type="EMBL" id="JAT12481.1"/>
    </source>
</evidence>
<dbReference type="PANTHER" id="PTHR28348:SF1">
    <property type="entry name" value="UPF0193 PROTEIN EVG1"/>
    <property type="match status" value="1"/>
</dbReference>
<dbReference type="PANTHER" id="PTHR28348">
    <property type="entry name" value="UPF0193 PROTEIN EVG1"/>
    <property type="match status" value="1"/>
</dbReference>
<evidence type="ECO:0000256" key="1">
    <source>
        <dbReference type="SAM" id="MobiDB-lite"/>
    </source>
</evidence>
<organism evidence="2">
    <name type="scientific">Graphocephala atropunctata</name>
    <dbReference type="NCBI Taxonomy" id="36148"/>
    <lineage>
        <taxon>Eukaryota</taxon>
        <taxon>Metazoa</taxon>
        <taxon>Ecdysozoa</taxon>
        <taxon>Arthropoda</taxon>
        <taxon>Hexapoda</taxon>
        <taxon>Insecta</taxon>
        <taxon>Pterygota</taxon>
        <taxon>Neoptera</taxon>
        <taxon>Paraneoptera</taxon>
        <taxon>Hemiptera</taxon>
        <taxon>Auchenorrhyncha</taxon>
        <taxon>Membracoidea</taxon>
        <taxon>Cicadellidae</taxon>
        <taxon>Cicadellinae</taxon>
        <taxon>Cicadellini</taxon>
        <taxon>Graphocephala</taxon>
    </lineage>
</organism>
<proteinExistence type="predicted"/>
<name>A0A1B6KM39_9HEMI</name>
<dbReference type="AlphaFoldDB" id="A0A1B6KM39"/>
<dbReference type="InterPro" id="IPR007914">
    <property type="entry name" value="UPF0193"/>
</dbReference>